<keyword evidence="2 5" id="KW-0285">Flavoprotein</keyword>
<comment type="function">
    <text evidence="5">Flavin prenyltransferase that catalyzes the synthesis of the prenylated FMN cofactor (prenyl-FMN) for 4-hydroxy-3-polyprenylbenzoic acid decarboxylase UbiD. The prenyltransferase is metal-independent and links a dimethylallyl moiety from dimethylallyl monophosphate (DMAP) to the flavin N5 and C6 atoms of FMN.</text>
</comment>
<dbReference type="AlphaFoldDB" id="A0AA90H862"/>
<evidence type="ECO:0000256" key="6">
    <source>
        <dbReference type="SAM" id="MobiDB-lite"/>
    </source>
</evidence>
<dbReference type="EMBL" id="JABXJJ020000030">
    <property type="protein sequence ID" value="MDI5972272.1"/>
    <property type="molecule type" value="Genomic_DNA"/>
</dbReference>
<dbReference type="HAMAP" id="MF_01984">
    <property type="entry name" value="ubiX_pad"/>
    <property type="match status" value="1"/>
</dbReference>
<evidence type="ECO:0000256" key="2">
    <source>
        <dbReference type="ARBA" id="ARBA00022630"/>
    </source>
</evidence>
<sequence>MDSSPSGAAGAAPRRPWIVGVSGASGTPYAAAVVRALLAAGEPVDLVVSRAARLTLLDETGHPFRDAHWREDLRRWLARGANGDPEAFGPAGKADASAEANLPAGAGALPAGAGTLSAGAGARTEDAAPARATPSAEDATPSAEGDLRYWPAGDLAAGPSSGSYPARGMIIVPASTASVAGVALGLSKDLLQRAASVTLKERRPLVVVVRETPLSGQVLRQLVALDAAGAVVLPASPAFYAGAVSAQELVDFVAGRVLDAAGVPHRLYRRWEGTLGGGRDGLR</sequence>
<proteinExistence type="inferred from homology"/>
<comment type="caution">
    <text evidence="8">The sequence shown here is derived from an EMBL/GenBank/DDBJ whole genome shotgun (WGS) entry which is preliminary data.</text>
</comment>
<feature type="region of interest" description="Disordered" evidence="6">
    <location>
        <begin position="116"/>
        <end position="147"/>
    </location>
</feature>
<comment type="caution">
    <text evidence="5">Lacks conserved residue(s) required for the propagation of feature annotation.</text>
</comment>
<dbReference type="InterPro" id="IPR036551">
    <property type="entry name" value="Flavin_trans-like"/>
</dbReference>
<comment type="similarity">
    <text evidence="5">Belongs to the UbiX/PAD1 family.</text>
</comment>
<evidence type="ECO:0000256" key="1">
    <source>
        <dbReference type="ARBA" id="ARBA00022602"/>
    </source>
</evidence>
<dbReference type="InterPro" id="IPR003382">
    <property type="entry name" value="Flavoprotein"/>
</dbReference>
<evidence type="ECO:0000259" key="7">
    <source>
        <dbReference type="Pfam" id="PF02441"/>
    </source>
</evidence>
<evidence type="ECO:0000256" key="4">
    <source>
        <dbReference type="ARBA" id="ARBA00022679"/>
    </source>
</evidence>
<comment type="catalytic activity">
    <reaction evidence="5">
        <text>dimethylallyl phosphate + FMNH2 = prenylated FMNH2 + phosphate</text>
        <dbReference type="Rhea" id="RHEA:37743"/>
        <dbReference type="ChEBI" id="CHEBI:43474"/>
        <dbReference type="ChEBI" id="CHEBI:57618"/>
        <dbReference type="ChEBI" id="CHEBI:87467"/>
        <dbReference type="ChEBI" id="CHEBI:88052"/>
        <dbReference type="EC" id="2.5.1.129"/>
    </reaction>
</comment>
<name>A0AA90H862_9ACTN</name>
<dbReference type="InterPro" id="IPR004507">
    <property type="entry name" value="UbiX-like"/>
</dbReference>
<dbReference type="Gene3D" id="3.40.50.1950">
    <property type="entry name" value="Flavin prenyltransferase-like"/>
    <property type="match status" value="1"/>
</dbReference>
<feature type="domain" description="Flavoprotein" evidence="7">
    <location>
        <begin position="17"/>
        <end position="260"/>
    </location>
</feature>
<feature type="binding site" evidence="5">
    <location>
        <begin position="23"/>
        <end position="25"/>
    </location>
    <ligand>
        <name>FMN</name>
        <dbReference type="ChEBI" id="CHEBI:58210"/>
    </ligand>
</feature>
<dbReference type="Pfam" id="PF02441">
    <property type="entry name" value="Flavoprotein"/>
    <property type="match status" value="1"/>
</dbReference>
<evidence type="ECO:0000313" key="8">
    <source>
        <dbReference type="EMBL" id="MDI5972272.1"/>
    </source>
</evidence>
<accession>A0AA90H862</accession>
<reference evidence="8" key="1">
    <citation type="submission" date="2023-05" db="EMBL/GenBank/DDBJ databases">
        <title>Streptantibioticus silvisoli sp. nov., acidotolerant actinomycetes 1 from pine litter.</title>
        <authorList>
            <person name="Swiecimska M."/>
            <person name="Golinska P."/>
            <person name="Sangal V."/>
            <person name="Wachnowicz B."/>
            <person name="Goodfellow M."/>
        </authorList>
    </citation>
    <scope>NUCLEOTIDE SEQUENCE</scope>
    <source>
        <strain evidence="8">SL13</strain>
    </source>
</reference>
<dbReference type="EC" id="2.5.1.129" evidence="5"/>
<dbReference type="NCBIfam" id="TIGR00421">
    <property type="entry name" value="ubiX_pad"/>
    <property type="match status" value="1"/>
</dbReference>
<keyword evidence="3 5" id="KW-0288">FMN</keyword>
<feature type="binding site" evidence="5">
    <location>
        <position position="256"/>
    </location>
    <ligand>
        <name>dimethylallyl phosphate</name>
        <dbReference type="ChEBI" id="CHEBI:88052"/>
    </ligand>
</feature>
<gene>
    <name evidence="5" type="primary">ubiX</name>
    <name evidence="8" type="ORF">POF50_023535</name>
</gene>
<evidence type="ECO:0000256" key="3">
    <source>
        <dbReference type="ARBA" id="ARBA00022643"/>
    </source>
</evidence>
<feature type="binding site" evidence="5">
    <location>
        <position position="240"/>
    </location>
    <ligand>
        <name>dimethylallyl phosphate</name>
        <dbReference type="ChEBI" id="CHEBI:88052"/>
    </ligand>
</feature>
<dbReference type="SUPFAM" id="SSF52507">
    <property type="entry name" value="Homo-oligomeric flavin-containing Cys decarboxylases, HFCD"/>
    <property type="match status" value="2"/>
</dbReference>
<feature type="binding site" evidence="5">
    <location>
        <begin position="175"/>
        <end position="178"/>
    </location>
    <ligand>
        <name>FMN</name>
        <dbReference type="ChEBI" id="CHEBI:58210"/>
    </ligand>
</feature>
<keyword evidence="1 5" id="KW-0637">Prenyltransferase</keyword>
<dbReference type="RefSeq" id="WP_271312302.1">
    <property type="nucleotide sequence ID" value="NZ_JABXJJ020000030.1"/>
</dbReference>
<keyword evidence="4 5" id="KW-0808">Transferase</keyword>
<organism evidence="8">
    <name type="scientific">Streptantibioticus silvisoli</name>
    <dbReference type="NCBI Taxonomy" id="2705255"/>
    <lineage>
        <taxon>Bacteria</taxon>
        <taxon>Bacillati</taxon>
        <taxon>Actinomycetota</taxon>
        <taxon>Actinomycetes</taxon>
        <taxon>Kitasatosporales</taxon>
        <taxon>Streptomycetaceae</taxon>
        <taxon>Streptantibioticus</taxon>
    </lineage>
</organism>
<protein>
    <recommendedName>
        <fullName evidence="5">Flavin prenyltransferase UbiX</fullName>
        <ecNumber evidence="5">2.5.1.129</ecNumber>
    </recommendedName>
</protein>
<evidence type="ECO:0000256" key="5">
    <source>
        <dbReference type="HAMAP-Rule" id="MF_01984"/>
    </source>
</evidence>
<feature type="binding site" evidence="5">
    <location>
        <position position="49"/>
    </location>
    <ligand>
        <name>FMN</name>
        <dbReference type="ChEBI" id="CHEBI:58210"/>
    </ligand>
</feature>
<feature type="binding site" evidence="5">
    <location>
        <position position="210"/>
    </location>
    <ligand>
        <name>FMN</name>
        <dbReference type="ChEBI" id="CHEBI:58210"/>
    </ligand>
</feature>
<dbReference type="GO" id="GO:0106141">
    <property type="term" value="F:flavin prenyltransferase activity"/>
    <property type="evidence" value="ECO:0007669"/>
    <property type="project" value="UniProtKB-EC"/>
</dbReference>